<dbReference type="Pfam" id="PF01375">
    <property type="entry name" value="Enterotoxin_a"/>
    <property type="match status" value="1"/>
</dbReference>
<dbReference type="OrthoDB" id="4868707at2759"/>
<feature type="region of interest" description="Disordered" evidence="5">
    <location>
        <begin position="473"/>
        <end position="518"/>
    </location>
</feature>
<protein>
    <recommendedName>
        <fullName evidence="8">Enterotoxin</fullName>
    </recommendedName>
</protein>
<dbReference type="Proteomes" id="UP000054481">
    <property type="component" value="Unassembled WGS sequence"/>
</dbReference>
<keyword evidence="1" id="KW-0800">Toxin</keyword>
<dbReference type="InterPro" id="IPR001144">
    <property type="entry name" value="Enterotoxin_A"/>
</dbReference>
<keyword evidence="4" id="KW-1015">Disulfide bond</keyword>
<dbReference type="AlphaFoldDB" id="A0A0F8A0C8"/>
<evidence type="ECO:0008006" key="8">
    <source>
        <dbReference type="Google" id="ProtNLM"/>
    </source>
</evidence>
<dbReference type="SUPFAM" id="SSF56399">
    <property type="entry name" value="ADP-ribosylation"/>
    <property type="match status" value="1"/>
</dbReference>
<dbReference type="EMBL" id="KQ030519">
    <property type="protein sequence ID" value="KJZ75232.1"/>
    <property type="molecule type" value="Genomic_DNA"/>
</dbReference>
<evidence type="ECO:0000256" key="1">
    <source>
        <dbReference type="ARBA" id="ARBA00022656"/>
    </source>
</evidence>
<evidence type="ECO:0000256" key="5">
    <source>
        <dbReference type="SAM" id="MobiDB-lite"/>
    </source>
</evidence>
<keyword evidence="3" id="KW-0843">Virulence</keyword>
<evidence type="ECO:0000313" key="6">
    <source>
        <dbReference type="EMBL" id="KJZ75232.1"/>
    </source>
</evidence>
<dbReference type="GO" id="GO:0090729">
    <property type="term" value="F:toxin activity"/>
    <property type="evidence" value="ECO:0007669"/>
    <property type="project" value="UniProtKB-KW"/>
</dbReference>
<feature type="region of interest" description="Disordered" evidence="5">
    <location>
        <begin position="188"/>
        <end position="207"/>
    </location>
</feature>
<keyword evidence="2" id="KW-0732">Signal</keyword>
<evidence type="ECO:0000256" key="4">
    <source>
        <dbReference type="ARBA" id="ARBA00023157"/>
    </source>
</evidence>
<sequence length="967" mass="105506">MEANSGFSVALHVKGVPPSGRSPENSVYVSTTDDPLVAAKFLRGEKGYVYKIRAVPRMFSVAGTLQKYYDYPFPVSNQREWVAMGGVSWDQIESAAFIKPTDSGVVAPDTKFNWKANRAFARGEYSKLTPDITAGAGRPELAGFDEIPKHPGSTDPLFRDLQSKRTLKEYGVDYLKDSVKAEKGLPWDGQGPLLKPVEPKSGSRSRGRVCVISKRDGSGCQLRARSSAAKRYDAYARKHGLAQLATRKNRPLSFATLSETVSSKFGGKLGYRAKLAAAKGIGGAVGAVSLGIWAKSVSDIFSTESSALERVAVTTSLIPVVGCVTQGASDSTGENARNSVVNGIDTAVCIVADVLAFIPGGGTVSFALHLARSLFRILESLAFPKEPPPIEKTYFQYRWGWDQYFYHMDKMLSSSEFKGNLTSQLIAAKADVLLMAAEAAGTIDATLSIGAANETEGVNQGDSEAEDDIDIDESDAKPDAAPGQQSPPEPKDGLGKRDGEGEPIAPNPSDGDNQVPDLEPLICKSYNERKKQIFQNLTAKLEGHMEEAYTKYDLEFFNNFHPWLYRFLRQHQPFPSVEELERKRDTHIEQVMKTYARDDSKPGLSPGPGANRLGELLQIVFDDVTRNDICKEPKKPPMIDGAEVLPGVEIGGDLPEAQRKKEEQEGKWRDELQLVSLAEKENKLKDAIWAQVRQEIWQMRVQSGAWPPREGSDAVDPARDFDKWARFDQLMKEAEEREQRAQGVKPSTPGNPGQNEDTSKDNAGSEESQANPPPGPTGSNVLLCASGGHNRPCLEAKTTPGHCVPMPPDWNDHTSSIRLNQEAGACNFYTDYHCAGAQLNPSAPGVDLLEEQNRNFDNQISSYRCAAETGTAEPSQSHTLFVAKTYAYKSSAQECIFYFETSTPDDGNWIGIFKTGQTPGTDQAWSWSWAKSGSGSANVNCAGLGPGYQAYLVGKDGNARLQGPMDL</sequence>
<dbReference type="Gene3D" id="1.10.490.40">
    <property type="entry name" value="Diphtheria toxin, translocation domain"/>
    <property type="match status" value="1"/>
</dbReference>
<proteinExistence type="predicted"/>
<accession>A0A0F8A0C8</accession>
<dbReference type="Gene3D" id="3.90.210.10">
    <property type="entry name" value="Heat-Labile Enterotoxin, subunit A"/>
    <property type="match status" value="1"/>
</dbReference>
<name>A0A0F8A0C8_9HYPO</name>
<feature type="region of interest" description="Disordered" evidence="5">
    <location>
        <begin position="734"/>
        <end position="783"/>
    </location>
</feature>
<organism evidence="6 7">
    <name type="scientific">Hirsutella minnesotensis 3608</name>
    <dbReference type="NCBI Taxonomy" id="1043627"/>
    <lineage>
        <taxon>Eukaryota</taxon>
        <taxon>Fungi</taxon>
        <taxon>Dikarya</taxon>
        <taxon>Ascomycota</taxon>
        <taxon>Pezizomycotina</taxon>
        <taxon>Sordariomycetes</taxon>
        <taxon>Hypocreomycetidae</taxon>
        <taxon>Hypocreales</taxon>
        <taxon>Ophiocordycipitaceae</taxon>
        <taxon>Hirsutella</taxon>
    </lineage>
</organism>
<feature type="compositionally biased region" description="Basic and acidic residues" evidence="5">
    <location>
        <begin position="489"/>
        <end position="500"/>
    </location>
</feature>
<evidence type="ECO:0000256" key="3">
    <source>
        <dbReference type="ARBA" id="ARBA00023026"/>
    </source>
</evidence>
<gene>
    <name evidence="6" type="ORF">HIM_05426</name>
</gene>
<reference evidence="6 7" key="1">
    <citation type="journal article" date="2014" name="Genome Biol. Evol.">
        <title>Comparative genomics and transcriptomics analyses reveal divergent lifestyle features of nematode endoparasitic fungus Hirsutella minnesotensis.</title>
        <authorList>
            <person name="Lai Y."/>
            <person name="Liu K."/>
            <person name="Zhang X."/>
            <person name="Zhang X."/>
            <person name="Li K."/>
            <person name="Wang N."/>
            <person name="Shu C."/>
            <person name="Wu Y."/>
            <person name="Wang C."/>
            <person name="Bushley K.E."/>
            <person name="Xiang M."/>
            <person name="Liu X."/>
        </authorList>
    </citation>
    <scope>NUCLEOTIDE SEQUENCE [LARGE SCALE GENOMIC DNA]</scope>
    <source>
        <strain evidence="6 7">3608</strain>
    </source>
</reference>
<evidence type="ECO:0000256" key="2">
    <source>
        <dbReference type="ARBA" id="ARBA00022729"/>
    </source>
</evidence>
<evidence type="ECO:0000313" key="7">
    <source>
        <dbReference type="Proteomes" id="UP000054481"/>
    </source>
</evidence>
<feature type="compositionally biased region" description="Polar residues" evidence="5">
    <location>
        <begin position="748"/>
        <end position="770"/>
    </location>
</feature>
<keyword evidence="7" id="KW-1185">Reference proteome</keyword>